<dbReference type="GO" id="GO:0045259">
    <property type="term" value="C:proton-transporting ATP synthase complex"/>
    <property type="evidence" value="ECO:0007669"/>
    <property type="project" value="UniProtKB-KW"/>
</dbReference>
<feature type="transmembrane region" description="Helical" evidence="11">
    <location>
        <begin position="174"/>
        <end position="193"/>
    </location>
</feature>
<evidence type="ECO:0000256" key="13">
    <source>
        <dbReference type="SAM" id="MobiDB-lite"/>
    </source>
</evidence>
<dbReference type="SUPFAM" id="SSF81336">
    <property type="entry name" value="F1F0 ATP synthase subunit A"/>
    <property type="match status" value="1"/>
</dbReference>
<evidence type="ECO:0000256" key="1">
    <source>
        <dbReference type="ARBA" id="ARBA00004141"/>
    </source>
</evidence>
<evidence type="ECO:0000313" key="15">
    <source>
        <dbReference type="EMBL" id="PZE16660.1"/>
    </source>
</evidence>
<feature type="transmembrane region" description="Helical" evidence="11">
    <location>
        <begin position="265"/>
        <end position="287"/>
    </location>
</feature>
<feature type="chain" id="PRO_5016170174" description="ATP synthase subunit a" evidence="14">
    <location>
        <begin position="23"/>
        <end position="394"/>
    </location>
</feature>
<evidence type="ECO:0000256" key="8">
    <source>
        <dbReference type="ARBA" id="ARBA00023065"/>
    </source>
</evidence>
<comment type="function">
    <text evidence="11 12">Key component of the proton channel; it plays a direct role in the translocation of protons across the membrane.</text>
</comment>
<keyword evidence="4 11" id="KW-0138">CF(0)</keyword>
<feature type="compositionally biased region" description="Basic and acidic residues" evidence="13">
    <location>
        <begin position="47"/>
        <end position="65"/>
    </location>
</feature>
<comment type="subcellular location">
    <subcellularLocation>
        <location evidence="11 12">Cell membrane</location>
        <topology evidence="11 12">Multi-pass membrane protein</topology>
    </subcellularLocation>
    <subcellularLocation>
        <location evidence="1">Membrane</location>
        <topology evidence="1">Multi-pass membrane protein</topology>
    </subcellularLocation>
</comment>
<evidence type="ECO:0000256" key="10">
    <source>
        <dbReference type="ARBA" id="ARBA00023310"/>
    </source>
</evidence>
<keyword evidence="3 11" id="KW-0813">Transport</keyword>
<sequence>MKKVFKACLFVTLIAFSSVVYAQDDISRLLNEFVVNMTEEAVSETVHEEKHEEIHTKEGAHHSAEETEEASGFDPIHHVLDAHDIHLWGDGHDAVSVPLPIILWTDNGLVTFMSSAFHHDDAGHHIFEKNGMSFVKHHEKIYQLNAGEKVLSIDHETHTATNAVLPLDLSITKVIAAVFIVAIIMLLVFTAAAKKYKTAKPESPKGIAKWMEPLVLFVRDFAKDSIGDRYMKFMPYLLTVFFFIWFGNLLGLIPFIGGINMTGNIAITLTLALMTLIIQLINSKWAFWKHMLMPPGVPVALYPILVPIELMGILIKPAALTIRLFANITAGHIIVLSIIGIIFINHNVAWAGLSVPLALFISVLEITLVAFLQAYIFTMLSSMFIGAAVDDGHH</sequence>
<dbReference type="NCBIfam" id="TIGR01131">
    <property type="entry name" value="ATP_synt_6_or_A"/>
    <property type="match status" value="1"/>
</dbReference>
<gene>
    <name evidence="11 15" type="primary">atpB</name>
    <name evidence="15" type="ORF">DNU06_12460</name>
</gene>
<accession>A0A2W1MZH2</accession>
<dbReference type="Pfam" id="PF00119">
    <property type="entry name" value="ATP-synt_A"/>
    <property type="match status" value="1"/>
</dbReference>
<dbReference type="HAMAP" id="MF_01393">
    <property type="entry name" value="ATP_synth_a_bact"/>
    <property type="match status" value="1"/>
</dbReference>
<feature type="transmembrane region" description="Helical" evidence="11">
    <location>
        <begin position="324"/>
        <end position="345"/>
    </location>
</feature>
<dbReference type="CDD" id="cd00310">
    <property type="entry name" value="ATP-synt_Fo_a_6"/>
    <property type="match status" value="1"/>
</dbReference>
<evidence type="ECO:0000256" key="12">
    <source>
        <dbReference type="RuleBase" id="RU000483"/>
    </source>
</evidence>
<keyword evidence="9 11" id="KW-0472">Membrane</keyword>
<evidence type="ECO:0000256" key="5">
    <source>
        <dbReference type="ARBA" id="ARBA00022692"/>
    </source>
</evidence>
<evidence type="ECO:0000256" key="2">
    <source>
        <dbReference type="ARBA" id="ARBA00006810"/>
    </source>
</evidence>
<dbReference type="PROSITE" id="PS00449">
    <property type="entry name" value="ATPASE_A"/>
    <property type="match status" value="1"/>
</dbReference>
<dbReference type="RefSeq" id="WP_111063682.1">
    <property type="nucleotide sequence ID" value="NZ_JBHUCU010000017.1"/>
</dbReference>
<protein>
    <recommendedName>
        <fullName evidence="11 12">ATP synthase subunit a</fullName>
    </recommendedName>
    <alternativeName>
        <fullName evidence="11">ATP synthase F0 sector subunit a</fullName>
    </alternativeName>
    <alternativeName>
        <fullName evidence="11">F-ATPase subunit 6</fullName>
    </alternativeName>
</protein>
<dbReference type="EMBL" id="QKSB01000007">
    <property type="protein sequence ID" value="PZE16660.1"/>
    <property type="molecule type" value="Genomic_DNA"/>
</dbReference>
<dbReference type="GO" id="GO:0046933">
    <property type="term" value="F:proton-transporting ATP synthase activity, rotational mechanism"/>
    <property type="evidence" value="ECO:0007669"/>
    <property type="project" value="UniProtKB-UniRule"/>
</dbReference>
<evidence type="ECO:0000256" key="3">
    <source>
        <dbReference type="ARBA" id="ARBA00022448"/>
    </source>
</evidence>
<keyword evidence="6 11" id="KW-0375">Hydrogen ion transport</keyword>
<dbReference type="AlphaFoldDB" id="A0A2W1MZH2"/>
<comment type="caution">
    <text evidence="15">The sequence shown here is derived from an EMBL/GenBank/DDBJ whole genome shotgun (WGS) entry which is preliminary data.</text>
</comment>
<reference evidence="15 16" key="1">
    <citation type="submission" date="2018-06" db="EMBL/GenBank/DDBJ databases">
        <title>The draft genome sequence of Crocinitomix sp. SM1701.</title>
        <authorList>
            <person name="Zhang X."/>
        </authorList>
    </citation>
    <scope>NUCLEOTIDE SEQUENCE [LARGE SCALE GENOMIC DNA]</scope>
    <source>
        <strain evidence="15 16">SM1701</strain>
    </source>
</reference>
<dbReference type="InterPro" id="IPR035908">
    <property type="entry name" value="F0_ATP_A_sf"/>
</dbReference>
<evidence type="ECO:0000256" key="6">
    <source>
        <dbReference type="ARBA" id="ARBA00022781"/>
    </source>
</evidence>
<keyword evidence="8 11" id="KW-0406">Ion transport</keyword>
<evidence type="ECO:0000256" key="7">
    <source>
        <dbReference type="ARBA" id="ARBA00022989"/>
    </source>
</evidence>
<keyword evidence="14" id="KW-0732">Signal</keyword>
<name>A0A2W1MZH2_9FLAO</name>
<evidence type="ECO:0000256" key="4">
    <source>
        <dbReference type="ARBA" id="ARBA00022547"/>
    </source>
</evidence>
<keyword evidence="7 11" id="KW-1133">Transmembrane helix</keyword>
<dbReference type="Gene3D" id="1.20.120.220">
    <property type="entry name" value="ATP synthase, F0 complex, subunit A"/>
    <property type="match status" value="1"/>
</dbReference>
<dbReference type="InterPro" id="IPR000568">
    <property type="entry name" value="ATP_synth_F0_asu"/>
</dbReference>
<keyword evidence="11" id="KW-1003">Cell membrane</keyword>
<dbReference type="OrthoDB" id="9809130at2"/>
<feature type="transmembrane region" description="Helical" evidence="11">
    <location>
        <begin position="357"/>
        <end position="376"/>
    </location>
</feature>
<dbReference type="Proteomes" id="UP000249248">
    <property type="component" value="Unassembled WGS sequence"/>
</dbReference>
<feature type="transmembrane region" description="Helical" evidence="11">
    <location>
        <begin position="236"/>
        <end position="259"/>
    </location>
</feature>
<keyword evidence="5 11" id="KW-0812">Transmembrane</keyword>
<evidence type="ECO:0000313" key="16">
    <source>
        <dbReference type="Proteomes" id="UP000249248"/>
    </source>
</evidence>
<comment type="similarity">
    <text evidence="2 11 12">Belongs to the ATPase A chain family.</text>
</comment>
<dbReference type="PRINTS" id="PR00123">
    <property type="entry name" value="ATPASEA"/>
</dbReference>
<evidence type="ECO:0000256" key="11">
    <source>
        <dbReference type="HAMAP-Rule" id="MF_01393"/>
    </source>
</evidence>
<dbReference type="InterPro" id="IPR045083">
    <property type="entry name" value="ATP_synth_F0_asu_bact/mt"/>
</dbReference>
<feature type="region of interest" description="Disordered" evidence="13">
    <location>
        <begin position="47"/>
        <end position="68"/>
    </location>
</feature>
<dbReference type="GO" id="GO:0005886">
    <property type="term" value="C:plasma membrane"/>
    <property type="evidence" value="ECO:0007669"/>
    <property type="project" value="UniProtKB-SubCell"/>
</dbReference>
<dbReference type="PANTHER" id="PTHR11410">
    <property type="entry name" value="ATP SYNTHASE SUBUNIT A"/>
    <property type="match status" value="1"/>
</dbReference>
<evidence type="ECO:0000256" key="14">
    <source>
        <dbReference type="SAM" id="SignalP"/>
    </source>
</evidence>
<dbReference type="PANTHER" id="PTHR11410:SF0">
    <property type="entry name" value="ATP SYNTHASE SUBUNIT A"/>
    <property type="match status" value="1"/>
</dbReference>
<evidence type="ECO:0000256" key="9">
    <source>
        <dbReference type="ARBA" id="ARBA00023136"/>
    </source>
</evidence>
<keyword evidence="10 11" id="KW-0066">ATP synthesis</keyword>
<proteinExistence type="inferred from homology"/>
<keyword evidence="16" id="KW-1185">Reference proteome</keyword>
<feature type="signal peptide" evidence="14">
    <location>
        <begin position="1"/>
        <end position="22"/>
    </location>
</feature>
<organism evidence="15 16">
    <name type="scientific">Putridiphycobacter roseus</name>
    <dbReference type="NCBI Taxonomy" id="2219161"/>
    <lineage>
        <taxon>Bacteria</taxon>
        <taxon>Pseudomonadati</taxon>
        <taxon>Bacteroidota</taxon>
        <taxon>Flavobacteriia</taxon>
        <taxon>Flavobacteriales</taxon>
        <taxon>Crocinitomicaceae</taxon>
        <taxon>Putridiphycobacter</taxon>
    </lineage>
</organism>
<dbReference type="InterPro" id="IPR023011">
    <property type="entry name" value="ATP_synth_F0_asu_AS"/>
</dbReference>
<feature type="transmembrane region" description="Helical" evidence="11">
    <location>
        <begin position="299"/>
        <end position="318"/>
    </location>
</feature>